<organism evidence="1 2">
    <name type="scientific">Radiobacillus deserti</name>
    <dbReference type="NCBI Taxonomy" id="2594883"/>
    <lineage>
        <taxon>Bacteria</taxon>
        <taxon>Bacillati</taxon>
        <taxon>Bacillota</taxon>
        <taxon>Bacilli</taxon>
        <taxon>Bacillales</taxon>
        <taxon>Bacillaceae</taxon>
        <taxon>Radiobacillus</taxon>
    </lineage>
</organism>
<dbReference type="OrthoDB" id="9810452at2"/>
<dbReference type="AlphaFoldDB" id="A0A516KDK0"/>
<evidence type="ECO:0000313" key="2">
    <source>
        <dbReference type="Proteomes" id="UP000315215"/>
    </source>
</evidence>
<dbReference type="Proteomes" id="UP000315215">
    <property type="component" value="Chromosome"/>
</dbReference>
<dbReference type="Pfam" id="PF08780">
    <property type="entry name" value="NTase_sub_bind"/>
    <property type="match status" value="1"/>
</dbReference>
<proteinExistence type="predicted"/>
<dbReference type="Gene3D" id="1.20.120.330">
    <property type="entry name" value="Nucleotidyltransferases domain 2"/>
    <property type="match status" value="1"/>
</dbReference>
<dbReference type="EMBL" id="CP041666">
    <property type="protein sequence ID" value="QDP39492.1"/>
    <property type="molecule type" value="Genomic_DNA"/>
</dbReference>
<name>A0A516KDK0_9BACI</name>
<accession>A0A516KDK0</accession>
<protein>
    <submittedName>
        <fullName evidence="1">DUF86 domain-containing protein</fullName>
    </submittedName>
</protein>
<evidence type="ECO:0000313" key="1">
    <source>
        <dbReference type="EMBL" id="QDP39492.1"/>
    </source>
</evidence>
<dbReference type="RefSeq" id="WP_143892242.1">
    <property type="nucleotide sequence ID" value="NZ_CP041666.1"/>
</dbReference>
<dbReference type="NCBIfam" id="TIGR01987">
    <property type="entry name" value="HI0074"/>
    <property type="match status" value="1"/>
</dbReference>
<sequence length="130" mass="14980">MERLQQRIKSAEKPLSAFSELVDVKEPTTVERDALIQRFKFSSEICFKTAKQFLYDKKGIDAASPKGVIRSLRENSILNEEEAIKGIRMVDDRNLTVHTYNEEVALKIQASLKDYYLLLLTIIERMKASI</sequence>
<dbReference type="SUPFAM" id="SSF81593">
    <property type="entry name" value="Nucleotidyltransferase substrate binding subunit/domain"/>
    <property type="match status" value="1"/>
</dbReference>
<dbReference type="KEGG" id="aqt:FN924_04465"/>
<dbReference type="InterPro" id="IPR010235">
    <property type="entry name" value="HepT"/>
</dbReference>
<gene>
    <name evidence="1" type="ORF">FN924_04465</name>
</gene>
<keyword evidence="2" id="KW-1185">Reference proteome</keyword>
<reference evidence="1 2" key="1">
    <citation type="submission" date="2019-07" db="EMBL/GenBank/DDBJ databases">
        <authorList>
            <person name="Li J."/>
        </authorList>
    </citation>
    <scope>NUCLEOTIDE SEQUENCE [LARGE SCALE GENOMIC DNA]</scope>
    <source>
        <strain evidence="1 2">TKL69</strain>
    </source>
</reference>